<proteinExistence type="predicted"/>
<organism evidence="5 6">
    <name type="scientific">Rasamsonia emersonii (strain ATCC 16479 / CBS 393.64 / IMI 116815)</name>
    <dbReference type="NCBI Taxonomy" id="1408163"/>
    <lineage>
        <taxon>Eukaryota</taxon>
        <taxon>Fungi</taxon>
        <taxon>Dikarya</taxon>
        <taxon>Ascomycota</taxon>
        <taxon>Pezizomycotina</taxon>
        <taxon>Eurotiomycetes</taxon>
        <taxon>Eurotiomycetidae</taxon>
        <taxon>Eurotiales</taxon>
        <taxon>Trichocomaceae</taxon>
        <taxon>Rasamsonia</taxon>
    </lineage>
</organism>
<keyword evidence="6" id="KW-1185">Reference proteome</keyword>
<dbReference type="PRINTS" id="PR00420">
    <property type="entry name" value="RNGMNOXGNASE"/>
</dbReference>
<evidence type="ECO:0000313" key="5">
    <source>
        <dbReference type="EMBL" id="KKA24448.1"/>
    </source>
</evidence>
<gene>
    <name evidence="5" type="ORF">T310_1477</name>
</gene>
<comment type="caution">
    <text evidence="5">The sequence shown here is derived from an EMBL/GenBank/DDBJ whole genome shotgun (WGS) entry which is preliminary data.</text>
</comment>
<dbReference type="InterPro" id="IPR036188">
    <property type="entry name" value="FAD/NAD-bd_sf"/>
</dbReference>
<protein>
    <recommendedName>
        <fullName evidence="4">FAD-binding domain-containing protein</fullName>
    </recommendedName>
</protein>
<dbReference type="Pfam" id="PF01494">
    <property type="entry name" value="FAD_binding_3"/>
    <property type="match status" value="1"/>
</dbReference>
<dbReference type="GO" id="GO:0071949">
    <property type="term" value="F:FAD binding"/>
    <property type="evidence" value="ECO:0007669"/>
    <property type="project" value="InterPro"/>
</dbReference>
<dbReference type="OrthoDB" id="2690153at2759"/>
<dbReference type="InterPro" id="IPR050641">
    <property type="entry name" value="RIFMO-like"/>
</dbReference>
<evidence type="ECO:0000256" key="2">
    <source>
        <dbReference type="ARBA" id="ARBA00022827"/>
    </source>
</evidence>
<dbReference type="GeneID" id="25313828"/>
<sequence>MAAFGTPVKGGKFVELTNINGDENVCVISGSKVNAARSPRRRNRSCIIASVPLWPGTSSAGPSPLEIIPDGIPCTPADLPQTLLEPILLRTATHRGFKLRFDTQLIRFTQTEDQVESLVEDLLTGQRFVVVSKFLCGADGARSSIVRDLQLPLHHGPGGGLALNVLVEADLSRLMANSEGLLHMLLCPHKPAPPFCAMAIARFIKRWDEWVFVLLAAPGVKEITATPDEILARVKELIGDDSVQVTLKRISTWQINECYASEYSRGNVFCLGDAVHRHPPHNGLGSNTCIQDAYNLAWKLAYVLQGRAGRELLDSYSAERQLVGRYIVQRANDTGRMHLSLFSLLGVLKPDVEARLRVLDEFREDSERGAARRASFQAAIEDLEQERHGLGGEMNQLYQSRAIYLDDEKESPPNSSCSSADTALYYRPSTYPGSRLPHAWLRKPKAFGPRDPPISTQDLAGHGRFTLFTGIGGKAAWSRAAGAVAGELGIEIATYAIGWGQDYEDAFFAWTRHRGVQENGAVLVRPDRTVAWRCFALEEEKCDERLRRVMRRILAVD</sequence>
<dbReference type="AlphaFoldDB" id="A0A0F4Z3I6"/>
<dbReference type="PANTHER" id="PTHR43004">
    <property type="entry name" value="TRK SYSTEM POTASSIUM UPTAKE PROTEIN"/>
    <property type="match status" value="1"/>
</dbReference>
<accession>A0A0F4Z3I6</accession>
<dbReference type="EMBL" id="LASV01000061">
    <property type="protein sequence ID" value="KKA24448.1"/>
    <property type="molecule type" value="Genomic_DNA"/>
</dbReference>
<dbReference type="Pfam" id="PF21274">
    <property type="entry name" value="Rng_hyd_C"/>
    <property type="match status" value="1"/>
</dbReference>
<keyword evidence="3" id="KW-0560">Oxidoreductase</keyword>
<evidence type="ECO:0000256" key="3">
    <source>
        <dbReference type="ARBA" id="ARBA00023002"/>
    </source>
</evidence>
<keyword evidence="1" id="KW-0285">Flavoprotein</keyword>
<name>A0A0F4Z3I6_RASE3</name>
<dbReference type="RefSeq" id="XP_013331060.1">
    <property type="nucleotide sequence ID" value="XM_013475606.1"/>
</dbReference>
<evidence type="ECO:0000256" key="1">
    <source>
        <dbReference type="ARBA" id="ARBA00022630"/>
    </source>
</evidence>
<dbReference type="STRING" id="1408163.A0A0F4Z3I6"/>
<evidence type="ECO:0000259" key="4">
    <source>
        <dbReference type="Pfam" id="PF01494"/>
    </source>
</evidence>
<dbReference type="Proteomes" id="UP000053958">
    <property type="component" value="Unassembled WGS sequence"/>
</dbReference>
<dbReference type="GO" id="GO:0016709">
    <property type="term" value="F:oxidoreductase activity, acting on paired donors, with incorporation or reduction of molecular oxygen, NAD(P)H as one donor, and incorporation of one atom of oxygen"/>
    <property type="evidence" value="ECO:0007669"/>
    <property type="project" value="UniProtKB-ARBA"/>
</dbReference>
<dbReference type="InterPro" id="IPR002938">
    <property type="entry name" value="FAD-bd"/>
</dbReference>
<feature type="domain" description="FAD-binding" evidence="4">
    <location>
        <begin position="73"/>
        <end position="331"/>
    </location>
</feature>
<keyword evidence="2" id="KW-0274">FAD</keyword>
<dbReference type="PANTHER" id="PTHR43004:SF8">
    <property type="entry name" value="FAD-BINDING DOMAIN-CONTAINING PROTEIN-RELATED"/>
    <property type="match status" value="1"/>
</dbReference>
<dbReference type="Gene3D" id="3.40.30.120">
    <property type="match status" value="1"/>
</dbReference>
<reference evidence="5 6" key="1">
    <citation type="submission" date="2015-04" db="EMBL/GenBank/DDBJ databases">
        <authorList>
            <person name="Heijne W.H."/>
            <person name="Fedorova N.D."/>
            <person name="Nierman W.C."/>
            <person name="Vollebregt A.W."/>
            <person name="Zhao Z."/>
            <person name="Wu L."/>
            <person name="Kumar M."/>
            <person name="Stam H."/>
            <person name="van den Berg M.A."/>
            <person name="Pel H.J."/>
        </authorList>
    </citation>
    <scope>NUCLEOTIDE SEQUENCE [LARGE SCALE GENOMIC DNA]</scope>
    <source>
        <strain evidence="5 6">CBS 393.64</strain>
    </source>
</reference>
<evidence type="ECO:0000313" key="6">
    <source>
        <dbReference type="Proteomes" id="UP000053958"/>
    </source>
</evidence>
<dbReference type="SUPFAM" id="SSF51905">
    <property type="entry name" value="FAD/NAD(P)-binding domain"/>
    <property type="match status" value="1"/>
</dbReference>
<dbReference type="Gene3D" id="3.50.50.60">
    <property type="entry name" value="FAD/NAD(P)-binding domain"/>
    <property type="match status" value="2"/>
</dbReference>